<dbReference type="GO" id="GO:0006122">
    <property type="term" value="P:mitochondrial electron transport, ubiquinol to cytochrome c"/>
    <property type="evidence" value="ECO:0007669"/>
    <property type="project" value="InterPro"/>
</dbReference>
<dbReference type="Pfam" id="PF09796">
    <property type="entry name" value="QCR10"/>
    <property type="match status" value="1"/>
</dbReference>
<comment type="caution">
    <text evidence="2">The sequence shown here is derived from an EMBL/GenBank/DDBJ whole genome shotgun (WGS) entry which is preliminary data.</text>
</comment>
<dbReference type="EMBL" id="JAVRQU010000005">
    <property type="protein sequence ID" value="KAK5702832.1"/>
    <property type="molecule type" value="Genomic_DNA"/>
</dbReference>
<dbReference type="PANTHER" id="PTHR28254">
    <property type="entry name" value="CYTOCHROME B-C1 COMPLEX SUBUNIT 10"/>
    <property type="match status" value="1"/>
</dbReference>
<dbReference type="AlphaFoldDB" id="A0AAN7VTH3"/>
<dbReference type="InterPro" id="IPR019182">
    <property type="entry name" value="Cytochrome_b-c1_su10_fun"/>
</dbReference>
<keyword evidence="1" id="KW-1133">Transmembrane helix</keyword>
<evidence type="ECO:0000256" key="1">
    <source>
        <dbReference type="SAM" id="Phobius"/>
    </source>
</evidence>
<gene>
    <name evidence="2" type="ORF">LTR97_003778</name>
</gene>
<feature type="transmembrane region" description="Helical" evidence="1">
    <location>
        <begin position="54"/>
        <end position="73"/>
    </location>
</feature>
<organism evidence="2 3">
    <name type="scientific">Elasticomyces elasticus</name>
    <dbReference type="NCBI Taxonomy" id="574655"/>
    <lineage>
        <taxon>Eukaryota</taxon>
        <taxon>Fungi</taxon>
        <taxon>Dikarya</taxon>
        <taxon>Ascomycota</taxon>
        <taxon>Pezizomycotina</taxon>
        <taxon>Dothideomycetes</taxon>
        <taxon>Dothideomycetidae</taxon>
        <taxon>Mycosphaerellales</taxon>
        <taxon>Teratosphaeriaceae</taxon>
        <taxon>Elasticomyces</taxon>
    </lineage>
</organism>
<name>A0AAN7VTH3_9PEZI</name>
<keyword evidence="1" id="KW-0472">Membrane</keyword>
<reference evidence="2" key="1">
    <citation type="submission" date="2023-08" db="EMBL/GenBank/DDBJ databases">
        <title>Black Yeasts Isolated from many extreme environments.</title>
        <authorList>
            <person name="Coleine C."/>
            <person name="Stajich J.E."/>
            <person name="Selbmann L."/>
        </authorList>
    </citation>
    <scope>NUCLEOTIDE SEQUENCE</scope>
    <source>
        <strain evidence="2">CCFEE 5810</strain>
    </source>
</reference>
<protein>
    <submittedName>
        <fullName evidence="2">Uncharacterized protein</fullName>
    </submittedName>
</protein>
<evidence type="ECO:0000313" key="2">
    <source>
        <dbReference type="EMBL" id="KAK5702832.1"/>
    </source>
</evidence>
<keyword evidence="1" id="KW-0812">Transmembrane</keyword>
<dbReference type="Proteomes" id="UP001310594">
    <property type="component" value="Unassembled WGS sequence"/>
</dbReference>
<proteinExistence type="predicted"/>
<dbReference type="GO" id="GO:0005739">
    <property type="term" value="C:mitochondrion"/>
    <property type="evidence" value="ECO:0007669"/>
    <property type="project" value="GOC"/>
</dbReference>
<dbReference type="PANTHER" id="PTHR28254:SF1">
    <property type="entry name" value="CYTOCHROME B-C1 COMPLEX SUBUNIT 10, MITOCHONDRIAL"/>
    <property type="match status" value="1"/>
</dbReference>
<sequence length="102" mass="11074">MKSGAVLAPGGGTSPYRFRNPNYQSYRSPYGPQYKVGAHFAGLNITSAKTQGTMLVGFGAAAGIFALFFFDGVPKVKTDILQKIPYIGEFYKKEVAPEDNPF</sequence>
<accession>A0AAN7VTH3</accession>
<evidence type="ECO:0000313" key="3">
    <source>
        <dbReference type="Proteomes" id="UP001310594"/>
    </source>
</evidence>